<evidence type="ECO:0000313" key="2">
    <source>
        <dbReference type="EMBL" id="KAI9154361.1"/>
    </source>
</evidence>
<dbReference type="EMBL" id="JAJSOW010000108">
    <property type="protein sequence ID" value="KAI9154361.1"/>
    <property type="molecule type" value="Genomic_DNA"/>
</dbReference>
<proteinExistence type="predicted"/>
<feature type="transmembrane region" description="Helical" evidence="1">
    <location>
        <begin position="12"/>
        <end position="33"/>
    </location>
</feature>
<organism evidence="2 3">
    <name type="scientific">Acer negundo</name>
    <name type="common">Box elder</name>
    <dbReference type="NCBI Taxonomy" id="4023"/>
    <lineage>
        <taxon>Eukaryota</taxon>
        <taxon>Viridiplantae</taxon>
        <taxon>Streptophyta</taxon>
        <taxon>Embryophyta</taxon>
        <taxon>Tracheophyta</taxon>
        <taxon>Spermatophyta</taxon>
        <taxon>Magnoliopsida</taxon>
        <taxon>eudicotyledons</taxon>
        <taxon>Gunneridae</taxon>
        <taxon>Pentapetalae</taxon>
        <taxon>rosids</taxon>
        <taxon>malvids</taxon>
        <taxon>Sapindales</taxon>
        <taxon>Sapindaceae</taxon>
        <taxon>Hippocastanoideae</taxon>
        <taxon>Acereae</taxon>
        <taxon>Acer</taxon>
    </lineage>
</organism>
<name>A0AAD5I7G5_ACENE</name>
<evidence type="ECO:0000313" key="3">
    <source>
        <dbReference type="Proteomes" id="UP001064489"/>
    </source>
</evidence>
<dbReference type="Proteomes" id="UP001064489">
    <property type="component" value="Chromosome 11"/>
</dbReference>
<reference evidence="2" key="1">
    <citation type="journal article" date="2022" name="Plant J.">
        <title>Strategies of tolerance reflected in two North American maple genomes.</title>
        <authorList>
            <person name="McEvoy S.L."/>
            <person name="Sezen U.U."/>
            <person name="Trouern-Trend A."/>
            <person name="McMahon S.M."/>
            <person name="Schaberg P.G."/>
            <person name="Yang J."/>
            <person name="Wegrzyn J.L."/>
            <person name="Swenson N.G."/>
        </authorList>
    </citation>
    <scope>NUCLEOTIDE SEQUENCE</scope>
    <source>
        <strain evidence="2">91603</strain>
    </source>
</reference>
<evidence type="ECO:0000256" key="1">
    <source>
        <dbReference type="SAM" id="Phobius"/>
    </source>
</evidence>
<reference evidence="2" key="2">
    <citation type="submission" date="2023-02" db="EMBL/GenBank/DDBJ databases">
        <authorList>
            <person name="Swenson N.G."/>
            <person name="Wegrzyn J.L."/>
            <person name="Mcevoy S.L."/>
        </authorList>
    </citation>
    <scope>NUCLEOTIDE SEQUENCE</scope>
    <source>
        <strain evidence="2">91603</strain>
        <tissue evidence="2">Leaf</tissue>
    </source>
</reference>
<sequence>MAIPSKSGYRSFFSPLGFAGGWTLLGGISIADFTSRGLRLTRWTGVGGDRPSRSNTSTRAKACCSRISRLIFYPAGSRGRGPAAVTGGGIGARLSFLDPLPRLWALSVEASDKGPDRAG</sequence>
<accession>A0AAD5I7G5</accession>
<keyword evidence="1" id="KW-1133">Transmembrane helix</keyword>
<comment type="caution">
    <text evidence="2">The sequence shown here is derived from an EMBL/GenBank/DDBJ whole genome shotgun (WGS) entry which is preliminary data.</text>
</comment>
<gene>
    <name evidence="2" type="ORF">LWI28_025021</name>
</gene>
<keyword evidence="3" id="KW-1185">Reference proteome</keyword>
<protein>
    <submittedName>
        <fullName evidence="2">Uncharacterized protein</fullName>
    </submittedName>
</protein>
<keyword evidence="1" id="KW-0472">Membrane</keyword>
<keyword evidence="1" id="KW-0812">Transmembrane</keyword>
<dbReference type="AlphaFoldDB" id="A0AAD5I7G5"/>